<feature type="chain" id="PRO_5028947683" evidence="5">
    <location>
        <begin position="21"/>
        <end position="258"/>
    </location>
</feature>
<feature type="signal peptide" evidence="5">
    <location>
        <begin position="1"/>
        <end position="20"/>
    </location>
</feature>
<dbReference type="KEGG" id="tnl:113499661"/>
<accession>A0A7E5W5Q6</accession>
<keyword evidence="2" id="KW-0378">Hydrolase</keyword>
<gene>
    <name evidence="8" type="primary">LOC113499661</name>
</gene>
<dbReference type="PANTHER" id="PTHR24276">
    <property type="entry name" value="POLYSERASE-RELATED"/>
    <property type="match status" value="1"/>
</dbReference>
<protein>
    <submittedName>
        <fullName evidence="8">Trypsin CFT-1-like</fullName>
    </submittedName>
</protein>
<evidence type="ECO:0000256" key="4">
    <source>
        <dbReference type="ARBA" id="ARBA00023157"/>
    </source>
</evidence>
<evidence type="ECO:0000256" key="3">
    <source>
        <dbReference type="ARBA" id="ARBA00022825"/>
    </source>
</evidence>
<dbReference type="Gene3D" id="2.40.10.10">
    <property type="entry name" value="Trypsin-like serine proteases"/>
    <property type="match status" value="1"/>
</dbReference>
<dbReference type="AlphaFoldDB" id="A0A7E5W5Q6"/>
<keyword evidence="3" id="KW-0720">Serine protease</keyword>
<dbReference type="GO" id="GO:0006508">
    <property type="term" value="P:proteolysis"/>
    <property type="evidence" value="ECO:0007669"/>
    <property type="project" value="UniProtKB-KW"/>
</dbReference>
<keyword evidence="4" id="KW-1015">Disulfide bond</keyword>
<dbReference type="Proteomes" id="UP000322000">
    <property type="component" value="Chromosome 12"/>
</dbReference>
<dbReference type="PANTHER" id="PTHR24276:SF91">
    <property type="entry name" value="AT26814P-RELATED"/>
    <property type="match status" value="1"/>
</dbReference>
<dbReference type="Pfam" id="PF00089">
    <property type="entry name" value="Trypsin"/>
    <property type="match status" value="1"/>
</dbReference>
<evidence type="ECO:0000256" key="2">
    <source>
        <dbReference type="ARBA" id="ARBA00022801"/>
    </source>
</evidence>
<dbReference type="SMART" id="SM00020">
    <property type="entry name" value="Tryp_SPc"/>
    <property type="match status" value="1"/>
</dbReference>
<evidence type="ECO:0000256" key="5">
    <source>
        <dbReference type="SAM" id="SignalP"/>
    </source>
</evidence>
<dbReference type="SUPFAM" id="SSF50494">
    <property type="entry name" value="Trypsin-like serine proteases"/>
    <property type="match status" value="1"/>
</dbReference>
<dbReference type="GeneID" id="113499661"/>
<dbReference type="InterPro" id="IPR043504">
    <property type="entry name" value="Peptidase_S1_PA_chymotrypsin"/>
</dbReference>
<evidence type="ECO:0000313" key="7">
    <source>
        <dbReference type="Proteomes" id="UP000322000"/>
    </source>
</evidence>
<dbReference type="CDD" id="cd00190">
    <property type="entry name" value="Tryp_SPc"/>
    <property type="match status" value="1"/>
</dbReference>
<keyword evidence="7" id="KW-1185">Reference proteome</keyword>
<dbReference type="InParanoid" id="A0A7E5W5Q6"/>
<dbReference type="PROSITE" id="PS50240">
    <property type="entry name" value="TRYPSIN_DOM"/>
    <property type="match status" value="1"/>
</dbReference>
<keyword evidence="1" id="KW-0645">Protease</keyword>
<reference evidence="8" key="1">
    <citation type="submission" date="2025-08" db="UniProtKB">
        <authorList>
            <consortium name="RefSeq"/>
        </authorList>
    </citation>
    <scope>IDENTIFICATION</scope>
</reference>
<feature type="domain" description="Peptidase S1" evidence="6">
    <location>
        <begin position="20"/>
        <end position="258"/>
    </location>
</feature>
<proteinExistence type="predicted"/>
<keyword evidence="5" id="KW-0732">Signal</keyword>
<dbReference type="OrthoDB" id="7319657at2759"/>
<dbReference type="InterPro" id="IPR001254">
    <property type="entry name" value="Trypsin_dom"/>
</dbReference>
<name>A0A7E5W5Q6_TRINI</name>
<dbReference type="InterPro" id="IPR009003">
    <property type="entry name" value="Peptidase_S1_PA"/>
</dbReference>
<sequence>MVSLAAWSVLLLAGLSAVASEGGTPATIEQFPSTVQIEFGYRHAWVQYCVGNLITGRHVLSVAHCFGGPLFQPRLRRVRAGATYRGRDGVLAGVNSVINHPNFNIRNGFTYDVSIVSIDGYFYASPSINVASIAAPGLYFPDNVPVTVAAWGRTTQDQIWADRELRSNGLYTVNRNTCKEKYSLGDLPISITISETMLCTRLPNEDGQNLGVRDGGAPLFYGNVLVGMVAFGSPYGDNFPLVATDVSYLSSWIVSNAV</sequence>
<dbReference type="GO" id="GO:0004252">
    <property type="term" value="F:serine-type endopeptidase activity"/>
    <property type="evidence" value="ECO:0007669"/>
    <property type="project" value="InterPro"/>
</dbReference>
<evidence type="ECO:0000313" key="8">
    <source>
        <dbReference type="RefSeq" id="XP_026736003.1"/>
    </source>
</evidence>
<evidence type="ECO:0000256" key="1">
    <source>
        <dbReference type="ARBA" id="ARBA00022670"/>
    </source>
</evidence>
<evidence type="ECO:0000259" key="6">
    <source>
        <dbReference type="PROSITE" id="PS50240"/>
    </source>
</evidence>
<dbReference type="RefSeq" id="XP_026736003.1">
    <property type="nucleotide sequence ID" value="XM_026880202.1"/>
</dbReference>
<organism evidence="7 8">
    <name type="scientific">Trichoplusia ni</name>
    <name type="common">Cabbage looper</name>
    <dbReference type="NCBI Taxonomy" id="7111"/>
    <lineage>
        <taxon>Eukaryota</taxon>
        <taxon>Metazoa</taxon>
        <taxon>Ecdysozoa</taxon>
        <taxon>Arthropoda</taxon>
        <taxon>Hexapoda</taxon>
        <taxon>Insecta</taxon>
        <taxon>Pterygota</taxon>
        <taxon>Neoptera</taxon>
        <taxon>Endopterygota</taxon>
        <taxon>Lepidoptera</taxon>
        <taxon>Glossata</taxon>
        <taxon>Ditrysia</taxon>
        <taxon>Noctuoidea</taxon>
        <taxon>Noctuidae</taxon>
        <taxon>Plusiinae</taxon>
        <taxon>Trichoplusia</taxon>
    </lineage>
</organism>
<dbReference type="InterPro" id="IPR050430">
    <property type="entry name" value="Peptidase_S1"/>
</dbReference>